<dbReference type="InterPro" id="IPR022385">
    <property type="entry name" value="Rhs_assc_core"/>
</dbReference>
<dbReference type="Pfam" id="PF05593">
    <property type="entry name" value="RHS_repeat"/>
    <property type="match status" value="6"/>
</dbReference>
<evidence type="ECO:0000313" key="5">
    <source>
        <dbReference type="EMBL" id="ERL09932.1"/>
    </source>
</evidence>
<keyword evidence="1" id="KW-0677">Repeat</keyword>
<name>U2V3K4_9ACTN</name>
<dbReference type="OrthoDB" id="3712874at2"/>
<evidence type="ECO:0000256" key="1">
    <source>
        <dbReference type="ARBA" id="ARBA00022737"/>
    </source>
</evidence>
<dbReference type="InterPro" id="IPR006530">
    <property type="entry name" value="YD"/>
</dbReference>
<accession>U2V3K4</accession>
<dbReference type="InterPro" id="IPR050708">
    <property type="entry name" value="T6SS_VgrG/RHS"/>
</dbReference>
<dbReference type="Gene3D" id="2.180.10.10">
    <property type="entry name" value="RHS repeat-associated core"/>
    <property type="match status" value="6"/>
</dbReference>
<dbReference type="InterPro" id="IPR056823">
    <property type="entry name" value="TEN-like_YD-shell"/>
</dbReference>
<gene>
    <name evidence="5" type="ORF">HMPREF1316_2533</name>
</gene>
<proteinExistence type="predicted"/>
<dbReference type="EMBL" id="AWEZ01000018">
    <property type="protein sequence ID" value="ERL09932.1"/>
    <property type="molecule type" value="Genomic_DNA"/>
</dbReference>
<dbReference type="Proteomes" id="UP000016638">
    <property type="component" value="Unassembled WGS sequence"/>
</dbReference>
<feature type="domain" description="DUF6531" evidence="3">
    <location>
        <begin position="239"/>
        <end position="309"/>
    </location>
</feature>
<dbReference type="Pfam" id="PF20148">
    <property type="entry name" value="DUF6531"/>
    <property type="match status" value="1"/>
</dbReference>
<evidence type="ECO:0000313" key="6">
    <source>
        <dbReference type="Proteomes" id="UP000016638"/>
    </source>
</evidence>
<dbReference type="InterPro" id="IPR031325">
    <property type="entry name" value="RHS_repeat"/>
</dbReference>
<dbReference type="Pfam" id="PF25023">
    <property type="entry name" value="TEN_YD-shell"/>
    <property type="match status" value="1"/>
</dbReference>
<dbReference type="eggNOG" id="COG3209">
    <property type="taxonomic scope" value="Bacteria"/>
</dbReference>
<dbReference type="RefSeq" id="WP_021725364.1">
    <property type="nucleotide sequence ID" value="NZ_AWEZ01000018.1"/>
</dbReference>
<evidence type="ECO:0000259" key="4">
    <source>
        <dbReference type="Pfam" id="PF25023"/>
    </source>
</evidence>
<dbReference type="NCBIfam" id="TIGR01643">
    <property type="entry name" value="YD_repeat_2x"/>
    <property type="match status" value="11"/>
</dbReference>
<sequence>MGIEIRPNAVTGQIDGKDKGIGDLCEEAKSRVEAINGLVGDDGLSGAGYAAAKKRFAAYASVLTALSTAAARVSQIDTQVSGALSGFFGGVDRVSEDEWKQKQDAANSAIEKLDSDHNQAASSEGGCSEEQEASYKSDRAEQEQAASEAGAMLSRIYQYCEQTNGIYGDVDLSDLIDTAQKAMGAISAAGWNSETSSWGELDDSTFADLDEKTAKVAETIAGSAPGGQQGSDENTEYGGDPVSLVNGNFTWARGYFPYGGRPALTLTYNSLRREAGALGPGWRHGLEASLEDGPDGIAVTWGDGSTERFVAISEGVWSESRGRDEHVSRLGRGWRLEGRRGEQWYFDKHGGLGSVVDAFGRATTLERDPEGRVRRAVVRELTLSFSYGEGGRLESVSDDTGRSVSLSYDAGGMLAGVTDETGAAIAFSNEEDLLAELRDEEGRLICSNAYDQDGRVLSQLLPGGEVSYRWDGDAVEVTERDGSVTLHRSDSAGRSTLSVNELGLARARSYDARDYLTGLRAPSGASWSWSRDRSGRATSLRDPTGREARATWDGGVLPRSVEAGGDVTLRSTSDDRGLPVQVSDGSGSTVGLRWDAMRRLVRVTFADGSSRSWDYAGPSRLPTRLVDEGGHVTRYGWDAWGDLASVTRPDGSTERWRWDARCRLVAHESPRGGTETWERDASGRVVARTDALGNRTELRRDDAGRVGSETGPDGSEVRWEYGPRGELLSLAWPDGGKTSFGYDAAMRLAALTLPGGGRTGLSLDADDNIVGIEGPAGTNSYTWDAAGRLASARGPRDGEERSYDAAGRLFERRFADGSSVRYEYDAAGRQKRLVVNGDYAIDFAYDGRGRLVSREDSLGRGYRWRLDAAGNRTSEDGIDGELRFSYGPDGRFAAVTDAAGNRTASVLDPAGEAAEVLRPGSEGPARYVRDALGRVTSIEDPTGRMSRFGYDAAGNVCRRDDGGVVHEWSYDAMGRTVADRGPAGEHRYAYDAAGNLVEAADGSGASRIEVDAAGRPTAVRHPDGARLGWAYDERGNRALLDVDGTEIRYRHDGLGRLVRVEAGGGWVELDYDGRGNLSRRRWSDGSSQSVALDPAGRLASMELVDAAGHRDTLAYEWDARDDLVALVAERWGAPGQSGRFELSYDAAGRLVGVSRDGEELERYAYDGRGNRVSSLGASYAYDAADRLVELRGEGGTTRYAYDGAGCLASVEGPGGASLLSLDDAGRPLSTEWAGGGRRRHLRDPLGRPRGVGGLSEDLHDPSAPLHSLVRRRTAAGERVYLQTPAGCVGAVDPAGGALEPVMCDLLGQALRVCRGGEFGAALGSTPFGVPLASDPLVPLGAFGYVADPATGLLASPTRLYDPRLGRFLSPDPVGGAPDRPHTLNRYAYAASNPTRYCDVTGRFPTVLFGAAIGFFAGGGMEAAKEIMVEHKSLDQVDWFGKVAAAGGQGAACGAVAGLTCGVSLGTQVLAGFAVGAASQAASDVYLNMRETGNPGDIRTIGIHSLVGGALNAVPTVGGWAWGTAGVRAAEEFGAENGVKNLLFVISQFHLDITKDGVSQSQGYADLVRQLDQFVRGGCA</sequence>
<dbReference type="SUPFAM" id="SSF69304">
    <property type="entry name" value="Tricorn protease N-terminal domain"/>
    <property type="match status" value="1"/>
</dbReference>
<feature type="domain" description="Teneurin-like YD-shell" evidence="4">
    <location>
        <begin position="780"/>
        <end position="853"/>
    </location>
</feature>
<organism evidence="5 6">
    <name type="scientific">Olsenella profusa F0195</name>
    <dbReference type="NCBI Taxonomy" id="1125712"/>
    <lineage>
        <taxon>Bacteria</taxon>
        <taxon>Bacillati</taxon>
        <taxon>Actinomycetota</taxon>
        <taxon>Coriobacteriia</taxon>
        <taxon>Coriobacteriales</taxon>
        <taxon>Atopobiaceae</taxon>
        <taxon>Olsenella</taxon>
    </lineage>
</organism>
<protein>
    <submittedName>
        <fullName evidence="5">RHS repeat-associated core domain protein</fullName>
    </submittedName>
</protein>
<feature type="compositionally biased region" description="Basic and acidic residues" evidence="2">
    <location>
        <begin position="133"/>
        <end position="142"/>
    </location>
</feature>
<keyword evidence="6" id="KW-1185">Reference proteome</keyword>
<feature type="region of interest" description="Disordered" evidence="2">
    <location>
        <begin position="113"/>
        <end position="143"/>
    </location>
</feature>
<dbReference type="STRING" id="1125712.HMPREF1316_2533"/>
<comment type="caution">
    <text evidence="5">The sequence shown here is derived from an EMBL/GenBank/DDBJ whole genome shotgun (WGS) entry which is preliminary data.</text>
</comment>
<feature type="region of interest" description="Disordered" evidence="2">
    <location>
        <begin position="522"/>
        <end position="551"/>
    </location>
</feature>
<dbReference type="PATRIC" id="fig|1125712.3.peg.526"/>
<feature type="region of interest" description="Disordered" evidence="2">
    <location>
        <begin position="1233"/>
        <end position="1258"/>
    </location>
</feature>
<dbReference type="InterPro" id="IPR045351">
    <property type="entry name" value="DUF6531"/>
</dbReference>
<reference evidence="5 6" key="1">
    <citation type="submission" date="2013-08" db="EMBL/GenBank/DDBJ databases">
        <authorList>
            <person name="Durkin A.S."/>
            <person name="Haft D.R."/>
            <person name="McCorrison J."/>
            <person name="Torralba M."/>
            <person name="Gillis M."/>
            <person name="Haft D.H."/>
            <person name="Methe B."/>
            <person name="Sutton G."/>
            <person name="Nelson K.E."/>
        </authorList>
    </citation>
    <scope>NUCLEOTIDE SEQUENCE [LARGE SCALE GENOMIC DNA]</scope>
    <source>
        <strain evidence="5 6">F0195</strain>
    </source>
</reference>
<evidence type="ECO:0000259" key="3">
    <source>
        <dbReference type="Pfam" id="PF20148"/>
    </source>
</evidence>
<dbReference type="PANTHER" id="PTHR32305:SF15">
    <property type="entry name" value="PROTEIN RHSA-RELATED"/>
    <property type="match status" value="1"/>
</dbReference>
<evidence type="ECO:0000256" key="2">
    <source>
        <dbReference type="SAM" id="MobiDB-lite"/>
    </source>
</evidence>
<dbReference type="NCBIfam" id="TIGR03696">
    <property type="entry name" value="Rhs_assc_core"/>
    <property type="match status" value="1"/>
</dbReference>
<dbReference type="PANTHER" id="PTHR32305">
    <property type="match status" value="1"/>
</dbReference>